<comment type="caution">
    <text evidence="8">The sequence shown here is derived from an EMBL/GenBank/DDBJ whole genome shotgun (WGS) entry which is preliminary data.</text>
</comment>
<comment type="function">
    <text evidence="5">Component of the exocyst complex involved in the docking of exocytic vesicles with fusion sites on the plasma membrane.</text>
</comment>
<dbReference type="PANTHER" id="PTHR12542:SF41">
    <property type="entry name" value="EXOCYST COMPLEX COMPONENT 7"/>
    <property type="match status" value="1"/>
</dbReference>
<dbReference type="GO" id="GO:0006887">
    <property type="term" value="P:exocytosis"/>
    <property type="evidence" value="ECO:0007669"/>
    <property type="project" value="UniProtKB-KW"/>
</dbReference>
<dbReference type="EMBL" id="JAMKOV010000004">
    <property type="protein sequence ID" value="KAI8040709.1"/>
    <property type="molecule type" value="Genomic_DNA"/>
</dbReference>
<dbReference type="InterPro" id="IPR004140">
    <property type="entry name" value="Exo70"/>
</dbReference>
<evidence type="ECO:0000256" key="5">
    <source>
        <dbReference type="RuleBase" id="RU365026"/>
    </source>
</evidence>
<name>A0A9P9YQE2_9MUSC</name>
<dbReference type="InterPro" id="IPR001660">
    <property type="entry name" value="SAM"/>
</dbReference>
<dbReference type="Pfam" id="PF03081">
    <property type="entry name" value="Exo70_C"/>
    <property type="match status" value="1"/>
</dbReference>
<reference evidence="8" key="1">
    <citation type="journal article" date="2023" name="Genome Biol. Evol.">
        <title>Long-read-based Genome Assembly of Drosophila gunungcola Reveals Fewer Chemosensory Genes in Flower-breeding Species.</title>
        <authorList>
            <person name="Negi A."/>
            <person name="Liao B.Y."/>
            <person name="Yeh S.D."/>
        </authorList>
    </citation>
    <scope>NUCLEOTIDE SEQUENCE</scope>
    <source>
        <strain evidence="8">Sukarami</strain>
    </source>
</reference>
<proteinExistence type="inferred from homology"/>
<evidence type="ECO:0000313" key="8">
    <source>
        <dbReference type="EMBL" id="KAI8040709.1"/>
    </source>
</evidence>
<feature type="domain" description="SAM" evidence="7">
    <location>
        <begin position="393"/>
        <end position="459"/>
    </location>
</feature>
<evidence type="ECO:0000259" key="7">
    <source>
        <dbReference type="SMART" id="SM00454"/>
    </source>
</evidence>
<sequence length="902" mass="104095">MNNLDSSLQAHNKLEKEATNLALLKDRVDKYHDLSTQMSSILTIFEKRLGNLEQTILPVYQETEQLQKRQQNLEATLNCLESVLSHYDVSQEVCQLIHQGPQEGNISVFLDALAKLRDANDYFRHNNSQSVELENVTSLFNTGCEGLNQHYSMLLKKHSAPLKPVELLDLIYIEDDSSDEYTSFRQLSQTTREELYTISHWLEQNLREYTHIYATERGDVVLRSLQLLKDHQKSNSWGHEALMETCCTPKNKTKIILNRTPNLKERRWNTLNVNTSNVRCSTPIFGNFRSPNLSPIENMGVKKSPVSPMRFGNFKKPPMQMHHYHHHHHQHNQHSGRTQLKPPVFNLPKEANEPDREFKSSSSPDTFSDDSNMETSLTLESRRRSITASNHSYAVNHAANVEQILMHVGLENYVTNFEEAHIDLVKLASMERADLIKIGLNTDEDCNRIMDRPRHSGRQTEPKKNTSARLQQIFEKKANKLYLRATQTIEQSTGFSIKKASSHSDHLTSEDLLDGDQELDKYLVMLLGLQRLLNWERAIMHDIIPQSKHNEVFARLAYNAIELVVKDAEAITQRILRCISRKEWTSALGIFSALKRVILLQPDIERTYDPAQREQLTKVLNKLQHTGAKALEHFLDVVKGESSTNIVGQSNVPKDATVHELTSNTIWFIEHLYEHFDVIGSILAQDVLYSTQLDTILMKKSLPGDERNKALLAIYIKKALAELNLSIMNKCEQYNDQATKHLFRLNNIHYILKSLQRSNLIDLVTLAEPECEHSYLEMIRELKASYQKTWSKMLLGIYSLDELPKPVAGKVKDKDRSVLKERFSNFNKDFEEACKIQRGISIPDVILREGIKRDNVEHILPKYNRFYEIYSSVQFSKNPDKYVKYRPHEINAMLSKLFDDSA</sequence>
<dbReference type="AlphaFoldDB" id="A0A9P9YQE2"/>
<feature type="compositionally biased region" description="Basic residues" evidence="6">
    <location>
        <begin position="322"/>
        <end position="334"/>
    </location>
</feature>
<dbReference type="FunFam" id="1.20.1280.170:FF:000004">
    <property type="entry name" value="Exocyst complex component 7"/>
    <property type="match status" value="1"/>
</dbReference>
<feature type="region of interest" description="Disordered" evidence="6">
    <location>
        <begin position="320"/>
        <end position="383"/>
    </location>
</feature>
<dbReference type="InterPro" id="IPR046364">
    <property type="entry name" value="Exo70_C"/>
</dbReference>
<evidence type="ECO:0000256" key="4">
    <source>
        <dbReference type="ARBA" id="ARBA00026169"/>
    </source>
</evidence>
<evidence type="ECO:0000256" key="1">
    <source>
        <dbReference type="ARBA" id="ARBA00006756"/>
    </source>
</evidence>
<keyword evidence="5" id="KW-0653">Protein transport</keyword>
<dbReference type="SMART" id="SM00454">
    <property type="entry name" value="SAM"/>
    <property type="match status" value="1"/>
</dbReference>
<evidence type="ECO:0000256" key="3">
    <source>
        <dbReference type="ARBA" id="ARBA00022483"/>
    </source>
</evidence>
<evidence type="ECO:0000313" key="9">
    <source>
        <dbReference type="Proteomes" id="UP001059596"/>
    </source>
</evidence>
<keyword evidence="3 5" id="KW-0268">Exocytosis</keyword>
<organism evidence="8 9">
    <name type="scientific">Drosophila gunungcola</name>
    <name type="common">fruit fly</name>
    <dbReference type="NCBI Taxonomy" id="103775"/>
    <lineage>
        <taxon>Eukaryota</taxon>
        <taxon>Metazoa</taxon>
        <taxon>Ecdysozoa</taxon>
        <taxon>Arthropoda</taxon>
        <taxon>Hexapoda</taxon>
        <taxon>Insecta</taxon>
        <taxon>Pterygota</taxon>
        <taxon>Neoptera</taxon>
        <taxon>Endopterygota</taxon>
        <taxon>Diptera</taxon>
        <taxon>Brachycera</taxon>
        <taxon>Muscomorpha</taxon>
        <taxon>Ephydroidea</taxon>
        <taxon>Drosophilidae</taxon>
        <taxon>Drosophila</taxon>
        <taxon>Sophophora</taxon>
    </lineage>
</organism>
<comment type="similarity">
    <text evidence="1 5">Belongs to the EXO70 family.</text>
</comment>
<dbReference type="SUPFAM" id="SSF74788">
    <property type="entry name" value="Cullin repeat-like"/>
    <property type="match status" value="2"/>
</dbReference>
<dbReference type="Proteomes" id="UP001059596">
    <property type="component" value="Unassembled WGS sequence"/>
</dbReference>
<dbReference type="SUPFAM" id="SSF47769">
    <property type="entry name" value="SAM/Pointed domain"/>
    <property type="match status" value="1"/>
</dbReference>
<dbReference type="Gene3D" id="1.20.1280.170">
    <property type="entry name" value="Exocyst complex component Exo70"/>
    <property type="match status" value="2"/>
</dbReference>
<dbReference type="InterPro" id="IPR016159">
    <property type="entry name" value="Cullin_repeat-like_dom_sf"/>
</dbReference>
<keyword evidence="2 5" id="KW-0813">Transport</keyword>
<evidence type="ECO:0000256" key="6">
    <source>
        <dbReference type="SAM" id="MobiDB-lite"/>
    </source>
</evidence>
<gene>
    <name evidence="8" type="ORF">M5D96_006652</name>
</gene>
<dbReference type="GO" id="GO:0015031">
    <property type="term" value="P:protein transport"/>
    <property type="evidence" value="ECO:0007669"/>
    <property type="project" value="UniProtKB-KW"/>
</dbReference>
<evidence type="ECO:0000256" key="2">
    <source>
        <dbReference type="ARBA" id="ARBA00022448"/>
    </source>
</evidence>
<keyword evidence="9" id="KW-1185">Reference proteome</keyword>
<accession>A0A9P9YQE2</accession>
<protein>
    <recommendedName>
        <fullName evidence="4 5">Exocyst complex component 7</fullName>
    </recommendedName>
    <alternativeName>
        <fullName evidence="5">Exocyst complex component Exo70</fullName>
    </alternativeName>
</protein>
<feature type="compositionally biased region" description="Basic and acidic residues" evidence="6">
    <location>
        <begin position="350"/>
        <end position="359"/>
    </location>
</feature>
<dbReference type="CDD" id="cd09487">
    <property type="entry name" value="SAM_superfamily"/>
    <property type="match status" value="1"/>
</dbReference>
<dbReference type="InterPro" id="IPR013761">
    <property type="entry name" value="SAM/pointed_sf"/>
</dbReference>
<dbReference type="GO" id="GO:0005546">
    <property type="term" value="F:phosphatidylinositol-4,5-bisphosphate binding"/>
    <property type="evidence" value="ECO:0007669"/>
    <property type="project" value="InterPro"/>
</dbReference>
<dbReference type="Pfam" id="PF20669">
    <property type="entry name" value="Exo70_N"/>
    <property type="match status" value="1"/>
</dbReference>
<dbReference type="GO" id="GO:0000145">
    <property type="term" value="C:exocyst"/>
    <property type="evidence" value="ECO:0007669"/>
    <property type="project" value="InterPro"/>
</dbReference>
<dbReference type="FunFam" id="1.20.1280.170:FF:000005">
    <property type="entry name" value="Exocyst complex component 7"/>
    <property type="match status" value="1"/>
</dbReference>
<dbReference type="PANTHER" id="PTHR12542">
    <property type="entry name" value="EXOCYST COMPLEX PROTEIN EXO70"/>
    <property type="match status" value="1"/>
</dbReference>